<dbReference type="AlphaFoldDB" id="A0A3E4GTC7"/>
<dbReference type="Proteomes" id="UP000260655">
    <property type="component" value="Unassembled WGS sequence"/>
</dbReference>
<sequence length="92" mass="10866">MKFMPDLQFCKELPEIKPGEYRLKYDLTLRTFPGLGTALCRGNYHRESCLKAESKVYICQIRYLSRSVWGLIENTGWICLYMNHKWLITTIA</sequence>
<evidence type="ECO:0000313" key="2">
    <source>
        <dbReference type="Proteomes" id="UP000260655"/>
    </source>
</evidence>
<protein>
    <submittedName>
        <fullName evidence="1">Uncharacterized protein</fullName>
    </submittedName>
</protein>
<accession>A0A3E4GTC7</accession>
<evidence type="ECO:0000313" key="1">
    <source>
        <dbReference type="EMBL" id="RGJ25632.1"/>
    </source>
</evidence>
<gene>
    <name evidence="1" type="ORF">DXD67_03690</name>
</gene>
<proteinExistence type="predicted"/>
<reference evidence="1 2" key="1">
    <citation type="submission" date="2018-08" db="EMBL/GenBank/DDBJ databases">
        <title>A genome reference for cultivated species of the human gut microbiota.</title>
        <authorList>
            <person name="Zou Y."/>
            <person name="Xue W."/>
            <person name="Luo G."/>
        </authorList>
    </citation>
    <scope>NUCLEOTIDE SEQUENCE [LARGE SCALE GENOMIC DNA]</scope>
    <source>
        <strain evidence="1 2">TM07-19</strain>
    </source>
</reference>
<name>A0A3E4GTC7_9FIRM</name>
<comment type="caution">
    <text evidence="1">The sequence shown here is derived from an EMBL/GenBank/DDBJ whole genome shotgun (WGS) entry which is preliminary data.</text>
</comment>
<dbReference type="EMBL" id="QSOV01000002">
    <property type="protein sequence ID" value="RGJ25632.1"/>
    <property type="molecule type" value="Genomic_DNA"/>
</dbReference>
<organism evidence="1 2">
    <name type="scientific">Coprococcus comes</name>
    <dbReference type="NCBI Taxonomy" id="410072"/>
    <lineage>
        <taxon>Bacteria</taxon>
        <taxon>Bacillati</taxon>
        <taxon>Bacillota</taxon>
        <taxon>Clostridia</taxon>
        <taxon>Lachnospirales</taxon>
        <taxon>Lachnospiraceae</taxon>
        <taxon>Coprococcus</taxon>
    </lineage>
</organism>